<name>A0A4U6UGM2_SETVI</name>
<dbReference type="Proteomes" id="UP000298652">
    <property type="component" value="Chromosome 5"/>
</dbReference>
<organism evidence="1 2">
    <name type="scientific">Setaria viridis</name>
    <name type="common">Green bristlegrass</name>
    <name type="synonym">Setaria italica subsp. viridis</name>
    <dbReference type="NCBI Taxonomy" id="4556"/>
    <lineage>
        <taxon>Eukaryota</taxon>
        <taxon>Viridiplantae</taxon>
        <taxon>Streptophyta</taxon>
        <taxon>Embryophyta</taxon>
        <taxon>Tracheophyta</taxon>
        <taxon>Spermatophyta</taxon>
        <taxon>Magnoliopsida</taxon>
        <taxon>Liliopsida</taxon>
        <taxon>Poales</taxon>
        <taxon>Poaceae</taxon>
        <taxon>PACMAD clade</taxon>
        <taxon>Panicoideae</taxon>
        <taxon>Panicodae</taxon>
        <taxon>Paniceae</taxon>
        <taxon>Cenchrinae</taxon>
        <taxon>Setaria</taxon>
    </lineage>
</organism>
<dbReference type="AlphaFoldDB" id="A0A4U6UGM2"/>
<evidence type="ECO:0000313" key="2">
    <source>
        <dbReference type="Proteomes" id="UP000298652"/>
    </source>
</evidence>
<keyword evidence="2" id="KW-1185">Reference proteome</keyword>
<reference evidence="1" key="1">
    <citation type="submission" date="2019-03" db="EMBL/GenBank/DDBJ databases">
        <title>WGS assembly of Setaria viridis.</title>
        <authorList>
            <person name="Huang P."/>
            <person name="Jenkins J."/>
            <person name="Grimwood J."/>
            <person name="Barry K."/>
            <person name="Healey A."/>
            <person name="Mamidi S."/>
            <person name="Sreedasyam A."/>
            <person name="Shu S."/>
            <person name="Feldman M."/>
            <person name="Wu J."/>
            <person name="Yu Y."/>
            <person name="Chen C."/>
            <person name="Johnson J."/>
            <person name="Rokhsar D."/>
            <person name="Baxter I."/>
            <person name="Schmutz J."/>
            <person name="Brutnell T."/>
            <person name="Kellogg E."/>
        </authorList>
    </citation>
    <scope>NUCLEOTIDE SEQUENCE [LARGE SCALE GENOMIC DNA]</scope>
</reference>
<evidence type="ECO:0000313" key="1">
    <source>
        <dbReference type="EMBL" id="TKW12879.1"/>
    </source>
</evidence>
<dbReference type="Gramene" id="TKW12879">
    <property type="protein sequence ID" value="TKW12879"/>
    <property type="gene ID" value="SEVIR_5G064500v2"/>
</dbReference>
<dbReference type="EMBL" id="CM016556">
    <property type="protein sequence ID" value="TKW12879.1"/>
    <property type="molecule type" value="Genomic_DNA"/>
</dbReference>
<accession>A0A4U6UGM2</accession>
<gene>
    <name evidence="1" type="ORF">SEVIR_5G064500v2</name>
</gene>
<sequence length="67" mass="7147">MLSSWLETVAPSDPPNAYLLVGVQPRILKLACDSASTLCCALRDKRLFWGATSEVGGIVAAREPCVV</sequence>
<proteinExistence type="predicted"/>
<protein>
    <submittedName>
        <fullName evidence="1">Uncharacterized protein</fullName>
    </submittedName>
</protein>